<evidence type="ECO:0000313" key="2">
    <source>
        <dbReference type="EMBL" id="SVA57846.1"/>
    </source>
</evidence>
<reference evidence="2" key="1">
    <citation type="submission" date="2018-05" db="EMBL/GenBank/DDBJ databases">
        <authorList>
            <person name="Lanie J.A."/>
            <person name="Ng W.-L."/>
            <person name="Kazmierczak K.M."/>
            <person name="Andrzejewski T.M."/>
            <person name="Davidsen T.M."/>
            <person name="Wayne K.J."/>
            <person name="Tettelin H."/>
            <person name="Glass J.I."/>
            <person name="Rusch D."/>
            <person name="Podicherti R."/>
            <person name="Tsui H.-C.T."/>
            <person name="Winkler M.E."/>
        </authorList>
    </citation>
    <scope>NUCLEOTIDE SEQUENCE</scope>
</reference>
<keyword evidence="1" id="KW-1133">Transmembrane helix</keyword>
<feature type="transmembrane region" description="Helical" evidence="1">
    <location>
        <begin position="54"/>
        <end position="72"/>
    </location>
</feature>
<dbReference type="EMBL" id="UINC01013378">
    <property type="protein sequence ID" value="SVA57846.1"/>
    <property type="molecule type" value="Genomic_DNA"/>
</dbReference>
<evidence type="ECO:0000256" key="1">
    <source>
        <dbReference type="SAM" id="Phobius"/>
    </source>
</evidence>
<sequence length="88" mass="10318">VGASDDRQHVWDNPKNVKLLFRVFYALCIVLVVLDPVLDLVIDRHRGHAWESRIAFYPFYGFLGIVVLVLIAKLMRRILMRPEDYYDG</sequence>
<gene>
    <name evidence="2" type="ORF">METZ01_LOCUS110700</name>
</gene>
<feature type="transmembrane region" description="Helical" evidence="1">
    <location>
        <begin position="23"/>
        <end position="42"/>
    </location>
</feature>
<organism evidence="2">
    <name type="scientific">marine metagenome</name>
    <dbReference type="NCBI Taxonomy" id="408172"/>
    <lineage>
        <taxon>unclassified sequences</taxon>
        <taxon>metagenomes</taxon>
        <taxon>ecological metagenomes</taxon>
    </lineage>
</organism>
<protein>
    <submittedName>
        <fullName evidence="2">Uncharacterized protein</fullName>
    </submittedName>
</protein>
<keyword evidence="1" id="KW-0472">Membrane</keyword>
<keyword evidence="1" id="KW-0812">Transmembrane</keyword>
<proteinExistence type="predicted"/>
<feature type="non-terminal residue" evidence="2">
    <location>
        <position position="1"/>
    </location>
</feature>
<dbReference type="AlphaFoldDB" id="A0A381WZ69"/>
<name>A0A381WZ69_9ZZZZ</name>
<accession>A0A381WZ69</accession>